<dbReference type="Pfam" id="PF19824">
    <property type="entry name" value="Tlp"/>
    <property type="match status" value="1"/>
</dbReference>
<name>M1MSF2_9CLOT</name>
<reference evidence="3 4" key="1">
    <citation type="submission" date="2013-02" db="EMBL/GenBank/DDBJ databases">
        <title>Genome sequence of Clostridium saccharoperbutylacetonicum N1-4(HMT).</title>
        <authorList>
            <person name="Poehlein A."/>
            <person name="Daniel R."/>
        </authorList>
    </citation>
    <scope>NUCLEOTIDE SEQUENCE [LARGE SCALE GENOMIC DNA]</scope>
    <source>
        <strain evidence="4">N1-4(HMT)</strain>
    </source>
</reference>
<evidence type="ECO:0000256" key="1">
    <source>
        <dbReference type="HAMAP-Rule" id="MF_01506"/>
    </source>
</evidence>
<keyword evidence="4" id="KW-1185">Reference proteome</keyword>
<accession>M1MSF2</accession>
<dbReference type="HOGENOM" id="CLU_178266_1_1_9"/>
<feature type="coiled-coil region" evidence="2">
    <location>
        <begin position="41"/>
        <end position="69"/>
    </location>
</feature>
<comment type="similarity">
    <text evidence="1">Belongs to the Tlp family.</text>
</comment>
<evidence type="ECO:0000313" key="4">
    <source>
        <dbReference type="Proteomes" id="UP000011728"/>
    </source>
</evidence>
<proteinExistence type="inferred from homology"/>
<dbReference type="OrthoDB" id="1799076at2"/>
<dbReference type="RefSeq" id="WP_015395385.1">
    <property type="nucleotide sequence ID" value="NC_020291.1"/>
</dbReference>
<organism evidence="3 4">
    <name type="scientific">Clostridium saccharoperbutylacetonicum N1-4(HMT)</name>
    <dbReference type="NCBI Taxonomy" id="931276"/>
    <lineage>
        <taxon>Bacteria</taxon>
        <taxon>Bacillati</taxon>
        <taxon>Bacillota</taxon>
        <taxon>Clostridia</taxon>
        <taxon>Eubacteriales</taxon>
        <taxon>Clostridiaceae</taxon>
        <taxon>Clostridium</taxon>
    </lineage>
</organism>
<dbReference type="STRING" id="36745.CLSAP_50800"/>
<dbReference type="AlphaFoldDB" id="M1MSF2"/>
<dbReference type="KEGG" id="csr:Cspa_c53330"/>
<evidence type="ECO:0000313" key="3">
    <source>
        <dbReference type="EMBL" id="AGF59078.1"/>
    </source>
</evidence>
<dbReference type="EMBL" id="CP004121">
    <property type="protein sequence ID" value="AGF59078.1"/>
    <property type="molecule type" value="Genomic_DNA"/>
</dbReference>
<keyword evidence="2" id="KW-0175">Coiled coil</keyword>
<dbReference type="NCBIfam" id="TIGR03090">
    <property type="entry name" value="SASP_tlp"/>
    <property type="match status" value="1"/>
</dbReference>
<dbReference type="PATRIC" id="fig|931276.5.peg.5388"/>
<evidence type="ECO:0000256" key="2">
    <source>
        <dbReference type="SAM" id="Coils"/>
    </source>
</evidence>
<dbReference type="InterPro" id="IPR017524">
    <property type="entry name" value="SASP_thioredoxin-like"/>
</dbReference>
<gene>
    <name evidence="1 3" type="primary">tlp</name>
    <name evidence="3" type="ORF">Cspa_c53330</name>
</gene>
<dbReference type="Proteomes" id="UP000011728">
    <property type="component" value="Chromosome"/>
</dbReference>
<protein>
    <recommendedName>
        <fullName evidence="1">Protein Tlp homolog</fullName>
    </recommendedName>
</protein>
<sequence>MKNKPDDRRDNVDRIQYNIDKTILNCELADEMIAKTDDSKMKQTLEEKNERREEALEAMRKEIKDEALDKEKGYK</sequence>
<dbReference type="HAMAP" id="MF_01506">
    <property type="entry name" value="Tlp"/>
    <property type="match status" value="1"/>
</dbReference>
<dbReference type="eggNOG" id="ENOG5032ZH6">
    <property type="taxonomic scope" value="Bacteria"/>
</dbReference>